<name>A0A090AI65_9GAMM</name>
<dbReference type="Proteomes" id="UP000031623">
    <property type="component" value="Chromosome"/>
</dbReference>
<organism evidence="1 2">
    <name type="scientific">Thioploca ingrica</name>
    <dbReference type="NCBI Taxonomy" id="40754"/>
    <lineage>
        <taxon>Bacteria</taxon>
        <taxon>Pseudomonadati</taxon>
        <taxon>Pseudomonadota</taxon>
        <taxon>Gammaproteobacteria</taxon>
        <taxon>Thiotrichales</taxon>
        <taxon>Thiotrichaceae</taxon>
        <taxon>Thioploca</taxon>
    </lineage>
</organism>
<evidence type="ECO:0000313" key="2">
    <source>
        <dbReference type="Proteomes" id="UP000031623"/>
    </source>
</evidence>
<dbReference type="EMBL" id="AP014633">
    <property type="protein sequence ID" value="BAP54480.1"/>
    <property type="molecule type" value="Genomic_DNA"/>
</dbReference>
<dbReference type="STRING" id="40754.THII_0183"/>
<evidence type="ECO:0000313" key="1">
    <source>
        <dbReference type="EMBL" id="BAP54480.1"/>
    </source>
</evidence>
<dbReference type="OrthoDB" id="9058065at2"/>
<reference evidence="1 2" key="1">
    <citation type="journal article" date="2014" name="ISME J.">
        <title>Ecophysiology of Thioploca ingrica as revealed by the complete genome sequence supplemented with proteomic evidence.</title>
        <authorList>
            <person name="Kojima H."/>
            <person name="Ogura Y."/>
            <person name="Yamamoto N."/>
            <person name="Togashi T."/>
            <person name="Mori H."/>
            <person name="Watanabe T."/>
            <person name="Nemoto F."/>
            <person name="Kurokawa K."/>
            <person name="Hayashi T."/>
            <person name="Fukui M."/>
        </authorList>
    </citation>
    <scope>NUCLEOTIDE SEQUENCE [LARGE SCALE GENOMIC DNA]</scope>
</reference>
<dbReference type="HOGENOM" id="CLU_1214330_0_0_6"/>
<protein>
    <submittedName>
        <fullName evidence="1">Uncharacterized protein</fullName>
    </submittedName>
</protein>
<dbReference type="AlphaFoldDB" id="A0A090AI65"/>
<sequence>MKLYFSAHPGSWERQLQRQYDNSLFSHLPPITQSRVDDAQRKDEAERRTFMQAFQNLLQQVADLDAQVKVEAVLKLKRQIEGLYEQCAALGGHFSAEKQGLRNLYELIVQSILENVTLDLNAQNQLKQEVAEQEKHVTLLEYPLVAHLLHPQSPIPQDEIVPTLLTEDEASLRAAMSLFAIPQRQILYQEAKQLLTRLKGEGYLLPISWKRLEVIEQLLKEKL</sequence>
<accession>A0A090AI65</accession>
<proteinExistence type="predicted"/>
<dbReference type="KEGG" id="tig:THII_0183"/>
<gene>
    <name evidence="1" type="ORF">THII_0183</name>
</gene>
<keyword evidence="2" id="KW-1185">Reference proteome</keyword>